<reference evidence="3 4" key="1">
    <citation type="submission" date="2024-01" db="EMBL/GenBank/DDBJ databases">
        <authorList>
            <person name="Allen C."/>
            <person name="Tagirdzhanova G."/>
        </authorList>
    </citation>
    <scope>NUCLEOTIDE SEQUENCE [LARGE SCALE GENOMIC DNA]</scope>
</reference>
<dbReference type="Proteomes" id="UP001642406">
    <property type="component" value="Unassembled WGS sequence"/>
</dbReference>
<gene>
    <name evidence="3" type="ORF">SBRCBS47491_007356</name>
</gene>
<evidence type="ECO:0000256" key="1">
    <source>
        <dbReference type="SAM" id="MobiDB-lite"/>
    </source>
</evidence>
<name>A0ABP0CEC5_9PEZI</name>
<dbReference type="InterPro" id="IPR046341">
    <property type="entry name" value="SET_dom_sf"/>
</dbReference>
<dbReference type="PROSITE" id="PS50280">
    <property type="entry name" value="SET"/>
    <property type="match status" value="1"/>
</dbReference>
<keyword evidence="4" id="KW-1185">Reference proteome</keyword>
<feature type="domain" description="SET" evidence="2">
    <location>
        <begin position="20"/>
        <end position="262"/>
    </location>
</feature>
<dbReference type="Gene3D" id="3.90.1410.10">
    <property type="entry name" value="set domain protein methyltransferase, domain 1"/>
    <property type="match status" value="1"/>
</dbReference>
<evidence type="ECO:0000313" key="3">
    <source>
        <dbReference type="EMBL" id="CAK7229756.1"/>
    </source>
</evidence>
<accession>A0ABP0CEC5</accession>
<protein>
    <recommendedName>
        <fullName evidence="2">SET domain-containing protein</fullName>
    </recommendedName>
</protein>
<feature type="compositionally biased region" description="Basic residues" evidence="1">
    <location>
        <begin position="449"/>
        <end position="459"/>
    </location>
</feature>
<dbReference type="InterPro" id="IPR050600">
    <property type="entry name" value="SETD3_SETD6_MTase"/>
</dbReference>
<sequence>MDDTLQDLLRYAAKQGVQLEGITPRRLPGRGYGMVATRDVREGETVLDVPTRALRTLATVPKAISRKLDRDVSVHGILAAHLVLDDSGDDAAWDAVLPTPDDLEAGMPLLWPTKLRDLLPTPARTALQRQQTKLNADWECVKVAFESEEKKGEKDAKDSKEKRDKESKETKEKDGKRKPWGMTKSNYVRAWLLVNSRTFYYTTPRSEAALPSHDDRIAMQPVADLFNHAADRGCKAAFSAQGFSFVADRVYKEGDEVPISYGAHANDALLVEYGFVLDENRWDEVSLDAVLLPRLTSSPGEIVREDLEAAGFWGSYMIDAATPGGCYRTQIALRRLLCGTTGQAKRAAWQQFVEGGGDDEDESEETKTALQDLLLECLDDMAELAHKTLAKLERLGKAGVGTDSQRNLLTLRWKQIEAMVAQAAKKLREGDDKKEEDEKKEDEDPVAKRQTKKAKKESK</sequence>
<proteinExistence type="predicted"/>
<dbReference type="InterPro" id="IPR001214">
    <property type="entry name" value="SET_dom"/>
</dbReference>
<dbReference type="PANTHER" id="PTHR13271">
    <property type="entry name" value="UNCHARACTERIZED PUTATIVE METHYLTRANSFERASE"/>
    <property type="match status" value="1"/>
</dbReference>
<comment type="caution">
    <text evidence="3">The sequence shown here is derived from an EMBL/GenBank/DDBJ whole genome shotgun (WGS) entry which is preliminary data.</text>
</comment>
<dbReference type="PANTHER" id="PTHR13271:SF137">
    <property type="entry name" value="SET DOMAIN-CONTAINING PROTEIN"/>
    <property type="match status" value="1"/>
</dbReference>
<organism evidence="3 4">
    <name type="scientific">Sporothrix bragantina</name>
    <dbReference type="NCBI Taxonomy" id="671064"/>
    <lineage>
        <taxon>Eukaryota</taxon>
        <taxon>Fungi</taxon>
        <taxon>Dikarya</taxon>
        <taxon>Ascomycota</taxon>
        <taxon>Pezizomycotina</taxon>
        <taxon>Sordariomycetes</taxon>
        <taxon>Sordariomycetidae</taxon>
        <taxon>Ophiostomatales</taxon>
        <taxon>Ophiostomataceae</taxon>
        <taxon>Sporothrix</taxon>
    </lineage>
</organism>
<feature type="compositionally biased region" description="Basic and acidic residues" evidence="1">
    <location>
        <begin position="426"/>
        <end position="437"/>
    </location>
</feature>
<evidence type="ECO:0000259" key="2">
    <source>
        <dbReference type="PROSITE" id="PS50280"/>
    </source>
</evidence>
<dbReference type="EMBL" id="CAWUHC010000082">
    <property type="protein sequence ID" value="CAK7229756.1"/>
    <property type="molecule type" value="Genomic_DNA"/>
</dbReference>
<feature type="region of interest" description="Disordered" evidence="1">
    <location>
        <begin position="149"/>
        <end position="179"/>
    </location>
</feature>
<dbReference type="Pfam" id="PF00856">
    <property type="entry name" value="SET"/>
    <property type="match status" value="1"/>
</dbReference>
<feature type="compositionally biased region" description="Basic and acidic residues" evidence="1">
    <location>
        <begin position="149"/>
        <end position="177"/>
    </location>
</feature>
<evidence type="ECO:0000313" key="4">
    <source>
        <dbReference type="Proteomes" id="UP001642406"/>
    </source>
</evidence>
<dbReference type="SUPFAM" id="SSF82199">
    <property type="entry name" value="SET domain"/>
    <property type="match status" value="1"/>
</dbReference>
<feature type="region of interest" description="Disordered" evidence="1">
    <location>
        <begin position="424"/>
        <end position="459"/>
    </location>
</feature>